<reference evidence="4" key="2">
    <citation type="submission" date="2016-10" db="EMBL/GenBank/DDBJ databases">
        <authorList>
            <person name="de Groot N.N."/>
        </authorList>
    </citation>
    <scope>NUCLEOTIDE SEQUENCE [LARGE SCALE GENOMIC DNA]</scope>
    <source>
        <strain evidence="4">DSM 20639</strain>
    </source>
</reference>
<evidence type="ECO:0000313" key="4">
    <source>
        <dbReference type="EMBL" id="SDE32999.1"/>
    </source>
</evidence>
<gene>
    <name evidence="3" type="ORF">R6G71_03525</name>
    <name evidence="4" type="ORF">SAMN05421878_10665</name>
</gene>
<reference evidence="5" key="1">
    <citation type="submission" date="2016-10" db="EMBL/GenBank/DDBJ databases">
        <authorList>
            <person name="Varghese N."/>
        </authorList>
    </citation>
    <scope>NUCLEOTIDE SEQUENCE [LARGE SCALE GENOMIC DNA]</scope>
    <source>
        <strain evidence="5">DSM 20639</strain>
    </source>
</reference>
<dbReference type="RefSeq" id="WP_074662145.1">
    <property type="nucleotide sequence ID" value="NZ_FNAU01000006.1"/>
</dbReference>
<dbReference type="EMBL" id="JAWNFU010000002">
    <property type="protein sequence ID" value="MDY5153120.1"/>
    <property type="molecule type" value="Genomic_DNA"/>
</dbReference>
<proteinExistence type="predicted"/>
<organism evidence="4 5">
    <name type="scientific">Actinobaculum suis</name>
    <dbReference type="NCBI Taxonomy" id="1657"/>
    <lineage>
        <taxon>Bacteria</taxon>
        <taxon>Bacillati</taxon>
        <taxon>Actinomycetota</taxon>
        <taxon>Actinomycetes</taxon>
        <taxon>Actinomycetales</taxon>
        <taxon>Actinomycetaceae</taxon>
        <taxon>Actinobaculum</taxon>
    </lineage>
</organism>
<keyword evidence="5" id="KW-1185">Reference proteome</keyword>
<name>A0A1G7C145_9ACTO</name>
<protein>
    <submittedName>
        <fullName evidence="4">WYL domain-containing protein</fullName>
    </submittedName>
</protein>
<accession>A0A1G7C145</accession>
<reference evidence="3" key="3">
    <citation type="submission" date="2023-10" db="EMBL/GenBank/DDBJ databases">
        <title>Whole Genome based description of the genera Actinobaculum and Actinotignum reveals a complex phylogenetic relationship within the species included in the genus Actinotignum.</title>
        <authorList>
            <person name="Jensen C.S."/>
            <person name="Dargis R."/>
            <person name="Kemp M."/>
            <person name="Christensen J.J."/>
        </authorList>
    </citation>
    <scope>NUCLEOTIDE SEQUENCE</scope>
    <source>
        <strain evidence="3">Actinobaculum_suis_CCUG19206T</strain>
    </source>
</reference>
<evidence type="ECO:0000259" key="2">
    <source>
        <dbReference type="Pfam" id="PF25583"/>
    </source>
</evidence>
<dbReference type="AlphaFoldDB" id="A0A1G7C145"/>
<evidence type="ECO:0000313" key="5">
    <source>
        <dbReference type="Proteomes" id="UP000182744"/>
    </source>
</evidence>
<dbReference type="InterPro" id="IPR057727">
    <property type="entry name" value="WCX_dom"/>
</dbReference>
<sequence>MSKPRRTPRINNLVLMTSMLTYLGSHGPATLAELGQRFGISWKRALNLLWKANMAEPVNMIIPFYLDLPDPLESSAEVSAEVEEFRKASAESYVSLRGEPQRLYFGLDEALIIVALIDSLLEITPESAVGTALRDTRQQITQALAQAGFADAVWDEPHLVAAPEVITVLNEALADIDSEQVPADPKSACAGVEFSYMTAATATEGARARRIYAIPAQIVAGVNPLLCAAFREPQSAGETLAEDRCPVAATPEAGEWQVGYFRLDRIAQPRSRSAATVRELQESREIAQWAREKAAPQAGEGWEPEGLDIVITVTAAGRWAVQALAGARATAAGEGKTTIAFRARSLAWLMTFLAQVGEALVEIQPAWVAREVAARFARMAGNVPGPGELASPAPAPDSGGTSGYGDAPNTRNEES</sequence>
<dbReference type="Proteomes" id="UP000182744">
    <property type="component" value="Unassembled WGS sequence"/>
</dbReference>
<feature type="domain" description="WCX" evidence="2">
    <location>
        <begin position="307"/>
        <end position="380"/>
    </location>
</feature>
<evidence type="ECO:0000256" key="1">
    <source>
        <dbReference type="SAM" id="MobiDB-lite"/>
    </source>
</evidence>
<feature type="region of interest" description="Disordered" evidence="1">
    <location>
        <begin position="383"/>
        <end position="415"/>
    </location>
</feature>
<dbReference type="Pfam" id="PF25583">
    <property type="entry name" value="WCX"/>
    <property type="match status" value="1"/>
</dbReference>
<dbReference type="EMBL" id="FNAU01000006">
    <property type="protein sequence ID" value="SDE32999.1"/>
    <property type="molecule type" value="Genomic_DNA"/>
</dbReference>
<dbReference type="Proteomes" id="UP001273799">
    <property type="component" value="Unassembled WGS sequence"/>
</dbReference>
<evidence type="ECO:0000313" key="3">
    <source>
        <dbReference type="EMBL" id="MDY5153120.1"/>
    </source>
</evidence>